<name>A0A9W9SXR9_9EURO</name>
<dbReference type="OrthoDB" id="1658288at2759"/>
<evidence type="ECO:0008006" key="4">
    <source>
        <dbReference type="Google" id="ProtNLM"/>
    </source>
</evidence>
<dbReference type="InterPro" id="IPR011990">
    <property type="entry name" value="TPR-like_helical_dom_sf"/>
</dbReference>
<reference evidence="2" key="1">
    <citation type="submission" date="2022-12" db="EMBL/GenBank/DDBJ databases">
        <authorList>
            <person name="Petersen C."/>
        </authorList>
    </citation>
    <scope>NUCLEOTIDE SEQUENCE</scope>
    <source>
        <strain evidence="2">IBT 15544</strain>
    </source>
</reference>
<dbReference type="InterPro" id="IPR053137">
    <property type="entry name" value="NLR-like"/>
</dbReference>
<reference evidence="2" key="2">
    <citation type="journal article" date="2023" name="IMA Fungus">
        <title>Comparative genomic study of the Penicillium genus elucidates a diverse pangenome and 15 lateral gene transfer events.</title>
        <authorList>
            <person name="Petersen C."/>
            <person name="Sorensen T."/>
            <person name="Nielsen M.R."/>
            <person name="Sondergaard T.E."/>
            <person name="Sorensen J.L."/>
            <person name="Fitzpatrick D.A."/>
            <person name="Frisvad J.C."/>
            <person name="Nielsen K.L."/>
        </authorList>
    </citation>
    <scope>NUCLEOTIDE SEQUENCE</scope>
    <source>
        <strain evidence="2">IBT 15544</strain>
    </source>
</reference>
<accession>A0A9W9SXR9</accession>
<dbReference type="GeneID" id="83181185"/>
<dbReference type="PANTHER" id="PTHR46082">
    <property type="entry name" value="ATP/GTP-BINDING PROTEIN-RELATED"/>
    <property type="match status" value="1"/>
</dbReference>
<evidence type="ECO:0000313" key="3">
    <source>
        <dbReference type="Proteomes" id="UP001150904"/>
    </source>
</evidence>
<dbReference type="Proteomes" id="UP001150904">
    <property type="component" value="Unassembled WGS sequence"/>
</dbReference>
<evidence type="ECO:0000256" key="1">
    <source>
        <dbReference type="PROSITE-ProRule" id="PRU00339"/>
    </source>
</evidence>
<protein>
    <recommendedName>
        <fullName evidence="4">Kinesin light chain</fullName>
    </recommendedName>
</protein>
<keyword evidence="1" id="KW-0802">TPR repeat</keyword>
<dbReference type="Gene3D" id="1.25.40.10">
    <property type="entry name" value="Tetratricopeptide repeat domain"/>
    <property type="match status" value="1"/>
</dbReference>
<proteinExistence type="predicted"/>
<dbReference type="Pfam" id="PF13424">
    <property type="entry name" value="TPR_12"/>
    <property type="match status" value="1"/>
</dbReference>
<dbReference type="SMART" id="SM00028">
    <property type="entry name" value="TPR"/>
    <property type="match status" value="2"/>
</dbReference>
<feature type="repeat" description="TPR" evidence="1">
    <location>
        <begin position="259"/>
        <end position="292"/>
    </location>
</feature>
<sequence length="347" mass="39581">MNNEESQLRLYYYDYLATRLFPLYKLNPEDTIPLLLYSSYISRKNIAKEIKSYLGIERHNTQILFIILINIDTIALANRLDRLPLAIAIARAFIRETGTSVHNITNYLGPTYSYNQILNASTSKLKCPNLAEKDNIKCTSVQSYREKNIDPLYLNALALISIRYTVPRVDNRKYLELQQRLLPHAKYVGHKDWLEENIRKSLAGKERVLGQNHPSTLDIVSDLGNLYRERGKLEEVEDIYQRAIASYKEALGPDHLSTFKAVGNLGNLYRDQGKLKEAKEIYQQALASKERVLGRENTRPRFGSGLGPTSGPVPAGRVHTQYPKPIPVDPWVLGGYPRVTRQEPVLA</sequence>
<comment type="caution">
    <text evidence="2">The sequence shown here is derived from an EMBL/GenBank/DDBJ whole genome shotgun (WGS) entry which is preliminary data.</text>
</comment>
<dbReference type="EMBL" id="JAPQKR010000013">
    <property type="protein sequence ID" value="KAJ5202159.1"/>
    <property type="molecule type" value="Genomic_DNA"/>
</dbReference>
<dbReference type="SUPFAM" id="SSF48452">
    <property type="entry name" value="TPR-like"/>
    <property type="match status" value="1"/>
</dbReference>
<keyword evidence="3" id="KW-1185">Reference proteome</keyword>
<dbReference type="PROSITE" id="PS50005">
    <property type="entry name" value="TPR"/>
    <property type="match status" value="1"/>
</dbReference>
<evidence type="ECO:0000313" key="2">
    <source>
        <dbReference type="EMBL" id="KAJ5202159.1"/>
    </source>
</evidence>
<organism evidence="2 3">
    <name type="scientific">Penicillium cinerascens</name>
    <dbReference type="NCBI Taxonomy" id="70096"/>
    <lineage>
        <taxon>Eukaryota</taxon>
        <taxon>Fungi</taxon>
        <taxon>Dikarya</taxon>
        <taxon>Ascomycota</taxon>
        <taxon>Pezizomycotina</taxon>
        <taxon>Eurotiomycetes</taxon>
        <taxon>Eurotiomycetidae</taxon>
        <taxon>Eurotiales</taxon>
        <taxon>Aspergillaceae</taxon>
        <taxon>Penicillium</taxon>
    </lineage>
</organism>
<gene>
    <name evidence="2" type="ORF">N7498_006822</name>
</gene>
<dbReference type="PANTHER" id="PTHR46082:SF6">
    <property type="entry name" value="AAA+ ATPASE DOMAIN-CONTAINING PROTEIN-RELATED"/>
    <property type="match status" value="1"/>
</dbReference>
<dbReference type="AlphaFoldDB" id="A0A9W9SXR9"/>
<dbReference type="InterPro" id="IPR019734">
    <property type="entry name" value="TPR_rpt"/>
</dbReference>
<dbReference type="RefSeq" id="XP_058308075.1">
    <property type="nucleotide sequence ID" value="XM_058453884.1"/>
</dbReference>